<feature type="transmembrane region" description="Helical" evidence="1">
    <location>
        <begin position="12"/>
        <end position="36"/>
    </location>
</feature>
<dbReference type="AlphaFoldDB" id="A7IJF1"/>
<accession>A7IJF1</accession>
<organism evidence="3 4">
    <name type="scientific">Xanthobacter autotrophicus (strain ATCC BAA-1158 / Py2)</name>
    <dbReference type="NCBI Taxonomy" id="78245"/>
    <lineage>
        <taxon>Bacteria</taxon>
        <taxon>Pseudomonadati</taxon>
        <taxon>Pseudomonadota</taxon>
        <taxon>Alphaproteobacteria</taxon>
        <taxon>Hyphomicrobiales</taxon>
        <taxon>Xanthobacteraceae</taxon>
        <taxon>Xanthobacter</taxon>
    </lineage>
</organism>
<evidence type="ECO:0000313" key="3">
    <source>
        <dbReference type="EMBL" id="ABS68144.1"/>
    </source>
</evidence>
<dbReference type="EMBL" id="CP000781">
    <property type="protein sequence ID" value="ABS68144.1"/>
    <property type="molecule type" value="Genomic_DNA"/>
</dbReference>
<dbReference type="Proteomes" id="UP000002417">
    <property type="component" value="Chromosome"/>
</dbReference>
<dbReference type="KEGG" id="xau:Xaut_2907"/>
<proteinExistence type="predicted"/>
<dbReference type="InterPro" id="IPR025178">
    <property type="entry name" value="Lnb_N"/>
</dbReference>
<feature type="transmembrane region" description="Helical" evidence="1">
    <location>
        <begin position="42"/>
        <end position="60"/>
    </location>
</feature>
<feature type="transmembrane region" description="Helical" evidence="1">
    <location>
        <begin position="67"/>
        <end position="85"/>
    </location>
</feature>
<keyword evidence="1" id="KW-0812">Transmembrane</keyword>
<gene>
    <name evidence="3" type="ordered locus">Xaut_2907</name>
</gene>
<keyword evidence="1" id="KW-0472">Membrane</keyword>
<evidence type="ECO:0000259" key="2">
    <source>
        <dbReference type="Pfam" id="PF13387"/>
    </source>
</evidence>
<dbReference type="STRING" id="78245.Xaut_2907"/>
<keyword evidence="1" id="KW-1133">Transmembrane helix</keyword>
<dbReference type="Pfam" id="PF13387">
    <property type="entry name" value="Lnb_N"/>
    <property type="match status" value="1"/>
</dbReference>
<evidence type="ECO:0000313" key="4">
    <source>
        <dbReference type="Proteomes" id="UP000002417"/>
    </source>
</evidence>
<sequence length="351" mass="38712">MVTAVARAIRRALGVVAGVVVVAASLYFGLAIHYWIAWPADVRQVGSFAFPLAVIALWFAPGLGRDIRRVLALAAIATLGIAFFSTEPIEQDWVALQQHNPTATIDGDKVTIRNFRDALHRPGAESVPRWTTATFDLSTLTGADLIIQPFGDMKALAHVMLSFGFADGRHVVVSIEARQAKGASFDAVAGFFRRDPIYPELGSERDLIWSRLARTPPDEVQIFPIHRDAAAIRLYFERILAFINRVDARPIFYSTLRESCMTTLMNLAPESFAEVPWHDIRRWIPGYALSLFQQLGLVDDGMSPEEMARTHGVRDGIRSPEAFPTEAAWSGYLRAKLPVSAARAALPSSAN</sequence>
<feature type="domain" description="Lnb N-terminal periplasmic" evidence="2">
    <location>
        <begin position="128"/>
        <end position="285"/>
    </location>
</feature>
<reference evidence="3 4" key="1">
    <citation type="submission" date="2007-07" db="EMBL/GenBank/DDBJ databases">
        <title>Complete sequence of chromosome of Xanthobacter autotrophicus Py2.</title>
        <authorList>
            <consortium name="US DOE Joint Genome Institute"/>
            <person name="Copeland A."/>
            <person name="Lucas S."/>
            <person name="Lapidus A."/>
            <person name="Barry K."/>
            <person name="Glavina del Rio T."/>
            <person name="Hammon N."/>
            <person name="Israni S."/>
            <person name="Dalin E."/>
            <person name="Tice H."/>
            <person name="Pitluck S."/>
            <person name="Sims D."/>
            <person name="Brettin T."/>
            <person name="Bruce D."/>
            <person name="Detter J.C."/>
            <person name="Han C."/>
            <person name="Tapia R."/>
            <person name="Brainard J."/>
            <person name="Schmutz J."/>
            <person name="Larimer F."/>
            <person name="Land M."/>
            <person name="Hauser L."/>
            <person name="Kyrpides N."/>
            <person name="Kim E."/>
            <person name="Ensigns S.A."/>
            <person name="Richardson P."/>
        </authorList>
    </citation>
    <scope>NUCLEOTIDE SEQUENCE [LARGE SCALE GENOMIC DNA]</scope>
    <source>
        <strain evidence="4">ATCC BAA-1158 / Py2</strain>
    </source>
</reference>
<name>A7IJF1_XANP2</name>
<evidence type="ECO:0000256" key="1">
    <source>
        <dbReference type="SAM" id="Phobius"/>
    </source>
</evidence>
<dbReference type="eggNOG" id="ENOG502Z7V0">
    <property type="taxonomic scope" value="Bacteria"/>
</dbReference>
<protein>
    <recommendedName>
        <fullName evidence="2">Lnb N-terminal periplasmic domain-containing protein</fullName>
    </recommendedName>
</protein>
<keyword evidence="4" id="KW-1185">Reference proteome</keyword>
<dbReference type="HOGENOM" id="CLU_050045_0_0_5"/>